<dbReference type="AlphaFoldDB" id="A0A401YQN2"/>
<keyword evidence="4" id="KW-1003">Cell membrane</keyword>
<feature type="transmembrane region" description="Helical" evidence="9">
    <location>
        <begin position="285"/>
        <end position="310"/>
    </location>
</feature>
<dbReference type="PANTHER" id="PTHR30472:SF24">
    <property type="entry name" value="FERRIC ENTEROBACTIN TRANSPORT SYSTEM PERMEASE PROTEIN FEPG"/>
    <property type="match status" value="1"/>
</dbReference>
<reference evidence="10 11" key="1">
    <citation type="submission" date="2018-12" db="EMBL/GenBank/DDBJ databases">
        <title>Draft genome sequence of Embleya hyalina NBRC 13850T.</title>
        <authorList>
            <person name="Komaki H."/>
            <person name="Hosoyama A."/>
            <person name="Kimura A."/>
            <person name="Ichikawa N."/>
            <person name="Tamura T."/>
        </authorList>
    </citation>
    <scope>NUCLEOTIDE SEQUENCE [LARGE SCALE GENOMIC DNA]</scope>
    <source>
        <strain evidence="10 11">NBRC 13850</strain>
    </source>
</reference>
<comment type="caution">
    <text evidence="10">The sequence shown here is derived from an EMBL/GenBank/DDBJ whole genome shotgun (WGS) entry which is preliminary data.</text>
</comment>
<feature type="transmembrane region" description="Helical" evidence="9">
    <location>
        <begin position="103"/>
        <end position="124"/>
    </location>
</feature>
<comment type="subcellular location">
    <subcellularLocation>
        <location evidence="1">Cell membrane</location>
        <topology evidence="1">Multi-pass membrane protein</topology>
    </subcellularLocation>
</comment>
<evidence type="ECO:0000256" key="4">
    <source>
        <dbReference type="ARBA" id="ARBA00022475"/>
    </source>
</evidence>
<feature type="transmembrane region" description="Helical" evidence="9">
    <location>
        <begin position="352"/>
        <end position="372"/>
    </location>
</feature>
<dbReference type="Proteomes" id="UP000286931">
    <property type="component" value="Unassembled WGS sequence"/>
</dbReference>
<dbReference type="SUPFAM" id="SSF81345">
    <property type="entry name" value="ABC transporter involved in vitamin B12 uptake, BtuC"/>
    <property type="match status" value="1"/>
</dbReference>
<dbReference type="Gene3D" id="1.10.3470.10">
    <property type="entry name" value="ABC transporter involved in vitamin B12 uptake, BtuC"/>
    <property type="match status" value="1"/>
</dbReference>
<feature type="transmembrane region" description="Helical" evidence="9">
    <location>
        <begin position="48"/>
        <end position="68"/>
    </location>
</feature>
<dbReference type="OrthoDB" id="4455417at2"/>
<gene>
    <name evidence="10" type="ORF">EHYA_04542</name>
</gene>
<keyword evidence="6 9" id="KW-1133">Transmembrane helix</keyword>
<proteinExistence type="inferred from homology"/>
<dbReference type="CDD" id="cd06550">
    <property type="entry name" value="TM_ABC_iron-siderophores_like"/>
    <property type="match status" value="1"/>
</dbReference>
<evidence type="ECO:0000256" key="6">
    <source>
        <dbReference type="ARBA" id="ARBA00022989"/>
    </source>
</evidence>
<evidence type="ECO:0000256" key="7">
    <source>
        <dbReference type="ARBA" id="ARBA00023136"/>
    </source>
</evidence>
<evidence type="ECO:0000256" key="1">
    <source>
        <dbReference type="ARBA" id="ARBA00004651"/>
    </source>
</evidence>
<dbReference type="EMBL" id="BIFH01000022">
    <property type="protein sequence ID" value="GCD96855.1"/>
    <property type="molecule type" value="Genomic_DNA"/>
</dbReference>
<feature type="transmembrane region" description="Helical" evidence="9">
    <location>
        <begin position="241"/>
        <end position="265"/>
    </location>
</feature>
<accession>A0A401YQN2</accession>
<evidence type="ECO:0000256" key="2">
    <source>
        <dbReference type="ARBA" id="ARBA00007935"/>
    </source>
</evidence>
<dbReference type="GO" id="GO:0005886">
    <property type="term" value="C:plasma membrane"/>
    <property type="evidence" value="ECO:0007669"/>
    <property type="project" value="UniProtKB-SubCell"/>
</dbReference>
<dbReference type="Pfam" id="PF01032">
    <property type="entry name" value="FecCD"/>
    <property type="match status" value="1"/>
</dbReference>
<sequence>MKAVRRPRPSTAASEPATANRASLGRDGGVGGIALRVGPLSARCRPRVLLVPCVVVLALITAFIVGVAHGDVPIPALDVVRILLGGGNAVDRMIVIEFRLPRVVVGAAVGAALGLSGAIVQGIARNPLASPEILGVTSGAAVGAVSVIVLGGSYGAVGGHLARIGIPSAAIVGGLTAAAAVYLLALRGGLSGNRVLLVGIGIQALLSSLVSWLLIKASIVDAGRAIVWLTGSLNAATWDDAVAVTPALALALPAMSMLSFPFGALNFDDDTAGALGVRLDAARSMLLLTAVVLTATATAAAGPIAFVALVSPQLALRLLRTATPPLLTSALLGAALTIWADVLGRTAFGDKQLPVGILTAALGAPYLMYLLVRSGKTHGR</sequence>
<keyword evidence="3" id="KW-0813">Transport</keyword>
<keyword evidence="7 9" id="KW-0472">Membrane</keyword>
<feature type="transmembrane region" description="Helical" evidence="9">
    <location>
        <begin position="322"/>
        <end position="340"/>
    </location>
</feature>
<evidence type="ECO:0000313" key="11">
    <source>
        <dbReference type="Proteomes" id="UP000286931"/>
    </source>
</evidence>
<keyword evidence="5 9" id="KW-0812">Transmembrane</keyword>
<evidence type="ECO:0000313" key="10">
    <source>
        <dbReference type="EMBL" id="GCD96855.1"/>
    </source>
</evidence>
<dbReference type="InterPro" id="IPR000522">
    <property type="entry name" value="ABC_transptr_permease_BtuC"/>
</dbReference>
<evidence type="ECO:0000256" key="3">
    <source>
        <dbReference type="ARBA" id="ARBA00022448"/>
    </source>
</evidence>
<feature type="transmembrane region" description="Helical" evidence="9">
    <location>
        <begin position="164"/>
        <end position="184"/>
    </location>
</feature>
<evidence type="ECO:0000256" key="8">
    <source>
        <dbReference type="SAM" id="MobiDB-lite"/>
    </source>
</evidence>
<dbReference type="PANTHER" id="PTHR30472">
    <property type="entry name" value="FERRIC ENTEROBACTIN TRANSPORT SYSTEM PERMEASE PROTEIN"/>
    <property type="match status" value="1"/>
</dbReference>
<evidence type="ECO:0000256" key="9">
    <source>
        <dbReference type="SAM" id="Phobius"/>
    </source>
</evidence>
<feature type="region of interest" description="Disordered" evidence="8">
    <location>
        <begin position="1"/>
        <end position="24"/>
    </location>
</feature>
<feature type="transmembrane region" description="Helical" evidence="9">
    <location>
        <begin position="196"/>
        <end position="215"/>
    </location>
</feature>
<dbReference type="GO" id="GO:0022857">
    <property type="term" value="F:transmembrane transporter activity"/>
    <property type="evidence" value="ECO:0007669"/>
    <property type="project" value="InterPro"/>
</dbReference>
<protein>
    <submittedName>
        <fullName evidence="10">Iron ABC transporter</fullName>
    </submittedName>
</protein>
<name>A0A401YQN2_9ACTN</name>
<comment type="similarity">
    <text evidence="2">Belongs to the binding-protein-dependent transport system permease family. FecCD subfamily.</text>
</comment>
<feature type="transmembrane region" description="Helical" evidence="9">
    <location>
        <begin position="136"/>
        <end position="157"/>
    </location>
</feature>
<keyword evidence="11" id="KW-1185">Reference proteome</keyword>
<dbReference type="GO" id="GO:0033214">
    <property type="term" value="P:siderophore-iron import into cell"/>
    <property type="evidence" value="ECO:0007669"/>
    <property type="project" value="TreeGrafter"/>
</dbReference>
<dbReference type="InterPro" id="IPR037294">
    <property type="entry name" value="ABC_BtuC-like"/>
</dbReference>
<evidence type="ECO:0000256" key="5">
    <source>
        <dbReference type="ARBA" id="ARBA00022692"/>
    </source>
</evidence>
<organism evidence="10 11">
    <name type="scientific">Embleya hyalina</name>
    <dbReference type="NCBI Taxonomy" id="516124"/>
    <lineage>
        <taxon>Bacteria</taxon>
        <taxon>Bacillati</taxon>
        <taxon>Actinomycetota</taxon>
        <taxon>Actinomycetes</taxon>
        <taxon>Kitasatosporales</taxon>
        <taxon>Streptomycetaceae</taxon>
        <taxon>Embleya</taxon>
    </lineage>
</organism>